<dbReference type="Pfam" id="PF02558">
    <property type="entry name" value="ApbA"/>
    <property type="match status" value="1"/>
</dbReference>
<dbReference type="GO" id="GO:0050661">
    <property type="term" value="F:NADP binding"/>
    <property type="evidence" value="ECO:0007669"/>
    <property type="project" value="TreeGrafter"/>
</dbReference>
<dbReference type="Gene3D" id="3.40.50.720">
    <property type="entry name" value="NAD(P)-binding Rossmann-like Domain"/>
    <property type="match status" value="1"/>
</dbReference>
<dbReference type="InterPro" id="IPR003710">
    <property type="entry name" value="ApbA"/>
</dbReference>
<dbReference type="PANTHER" id="PTHR43765:SF2">
    <property type="entry name" value="2-DEHYDROPANTOATE 2-REDUCTASE"/>
    <property type="match status" value="1"/>
</dbReference>
<keyword evidence="4" id="KW-0560">Oxidoreductase</keyword>
<evidence type="ECO:0000256" key="3">
    <source>
        <dbReference type="ARBA" id="ARBA00022857"/>
    </source>
</evidence>
<dbReference type="GO" id="GO:0008677">
    <property type="term" value="F:2-dehydropantoate 2-reductase activity"/>
    <property type="evidence" value="ECO:0007669"/>
    <property type="project" value="UniProtKB-EC"/>
</dbReference>
<evidence type="ECO:0000313" key="8">
    <source>
        <dbReference type="EMBL" id="GAG54175.1"/>
    </source>
</evidence>
<dbReference type="GO" id="GO:0015940">
    <property type="term" value="P:pantothenate biosynthetic process"/>
    <property type="evidence" value="ECO:0007669"/>
    <property type="project" value="InterPro"/>
</dbReference>
<reference evidence="8" key="1">
    <citation type="journal article" date="2014" name="Front. Microbiol.">
        <title>High frequency of phylogenetically diverse reductive dehalogenase-homologous genes in deep subseafloor sedimentary metagenomes.</title>
        <authorList>
            <person name="Kawai M."/>
            <person name="Futagami T."/>
            <person name="Toyoda A."/>
            <person name="Takaki Y."/>
            <person name="Nishi S."/>
            <person name="Hori S."/>
            <person name="Arai W."/>
            <person name="Tsubouchi T."/>
            <person name="Morono Y."/>
            <person name="Uchiyama I."/>
            <person name="Ito T."/>
            <person name="Fujiyama A."/>
            <person name="Inagaki F."/>
            <person name="Takami H."/>
        </authorList>
    </citation>
    <scope>NUCLEOTIDE SEQUENCE</scope>
    <source>
        <strain evidence="8">Expedition CK06-06</strain>
    </source>
</reference>
<evidence type="ECO:0000256" key="4">
    <source>
        <dbReference type="ARBA" id="ARBA00023002"/>
    </source>
</evidence>
<organism evidence="8">
    <name type="scientific">marine sediment metagenome</name>
    <dbReference type="NCBI Taxonomy" id="412755"/>
    <lineage>
        <taxon>unclassified sequences</taxon>
        <taxon>metagenomes</taxon>
        <taxon>ecological metagenomes</taxon>
    </lineage>
</organism>
<dbReference type="InterPro" id="IPR036291">
    <property type="entry name" value="NAD(P)-bd_dom_sf"/>
</dbReference>
<evidence type="ECO:0000259" key="6">
    <source>
        <dbReference type="Pfam" id="PF02558"/>
    </source>
</evidence>
<feature type="domain" description="Ketopantoate reductase N-terminal" evidence="6">
    <location>
        <begin position="9"/>
        <end position="156"/>
    </location>
</feature>
<dbReference type="InterPro" id="IPR008927">
    <property type="entry name" value="6-PGluconate_DH-like_C_sf"/>
</dbReference>
<comment type="caution">
    <text evidence="8">The sequence shown here is derived from an EMBL/GenBank/DDBJ whole genome shotgun (WGS) entry which is preliminary data.</text>
</comment>
<evidence type="ECO:0000256" key="5">
    <source>
        <dbReference type="ARBA" id="ARBA00032024"/>
    </source>
</evidence>
<dbReference type="SUPFAM" id="SSF48179">
    <property type="entry name" value="6-phosphogluconate dehydrogenase C-terminal domain-like"/>
    <property type="match status" value="1"/>
</dbReference>
<dbReference type="EC" id="1.1.1.169" evidence="2"/>
<dbReference type="InterPro" id="IPR050838">
    <property type="entry name" value="Ketopantoate_reductase"/>
</dbReference>
<dbReference type="InterPro" id="IPR013332">
    <property type="entry name" value="KPR_N"/>
</dbReference>
<dbReference type="Pfam" id="PF08546">
    <property type="entry name" value="ApbA_C"/>
    <property type="match status" value="1"/>
</dbReference>
<proteinExistence type="inferred from homology"/>
<gene>
    <name evidence="8" type="ORF">S01H4_13158</name>
</gene>
<feature type="domain" description="Ketopantoate reductase C-terminal" evidence="7">
    <location>
        <begin position="182"/>
        <end position="319"/>
    </location>
</feature>
<dbReference type="GO" id="GO:0005737">
    <property type="term" value="C:cytoplasm"/>
    <property type="evidence" value="ECO:0007669"/>
    <property type="project" value="TreeGrafter"/>
</dbReference>
<protein>
    <recommendedName>
        <fullName evidence="2">2-dehydropantoate 2-reductase</fullName>
        <ecNumber evidence="2">1.1.1.169</ecNumber>
    </recommendedName>
    <alternativeName>
        <fullName evidence="5">Ketopantoate reductase</fullName>
    </alternativeName>
</protein>
<name>X0YE78_9ZZZZ</name>
<dbReference type="EMBL" id="BART01005805">
    <property type="protein sequence ID" value="GAG54175.1"/>
    <property type="molecule type" value="Genomic_DNA"/>
</dbReference>
<comment type="similarity">
    <text evidence="1">Belongs to the ketopantoate reductase family.</text>
</comment>
<evidence type="ECO:0000259" key="7">
    <source>
        <dbReference type="Pfam" id="PF08546"/>
    </source>
</evidence>
<dbReference type="InterPro" id="IPR013752">
    <property type="entry name" value="KPA_reductase"/>
</dbReference>
<accession>X0YE78</accession>
<sequence length="347" mass="39429">MDIFNTLRIVIYGVGGIGATLGGWLTQGYDNVYLLARGENAKALKSNGLILYERENNNPEPIPVKIIEDLNELANIDVVVIVVKNYDLEEVAMDISKKLGHSVIIVGLQNGFENQQILPKYFTKVVYGVIVQSGWRDNPGVFGTRGKGHLIIGTPNNENQEIVEKIAKILNLGIRTRTTQKFQDAAHSKLILNLSNSTFTLISSDLKDDDEIFLLWKIFLNVHFEGIEVIKAAGLNEYNLKGLPSWKVMESAKDLDKTMAVNNFKLNFKYSWLNSMAQDMIHRQKNQSELESLTGYLVKLADSLNIKIPYNRVIYELSKIQFKKTPYQSLPVEIVWEKIDERLKIKR</sequence>
<dbReference type="Gene3D" id="1.10.1040.10">
    <property type="entry name" value="N-(1-d-carboxylethyl)-l-norvaline Dehydrogenase, domain 2"/>
    <property type="match status" value="1"/>
</dbReference>
<dbReference type="PANTHER" id="PTHR43765">
    <property type="entry name" value="2-DEHYDROPANTOATE 2-REDUCTASE-RELATED"/>
    <property type="match status" value="1"/>
</dbReference>
<keyword evidence="3" id="KW-0521">NADP</keyword>
<dbReference type="AlphaFoldDB" id="X0YE78"/>
<dbReference type="SUPFAM" id="SSF51735">
    <property type="entry name" value="NAD(P)-binding Rossmann-fold domains"/>
    <property type="match status" value="1"/>
</dbReference>
<dbReference type="InterPro" id="IPR013328">
    <property type="entry name" value="6PGD_dom2"/>
</dbReference>
<evidence type="ECO:0000256" key="2">
    <source>
        <dbReference type="ARBA" id="ARBA00013014"/>
    </source>
</evidence>
<evidence type="ECO:0000256" key="1">
    <source>
        <dbReference type="ARBA" id="ARBA00007870"/>
    </source>
</evidence>
<dbReference type="NCBIfam" id="TIGR00745">
    <property type="entry name" value="apbA_panE"/>
    <property type="match status" value="1"/>
</dbReference>